<evidence type="ECO:0000256" key="1">
    <source>
        <dbReference type="SAM" id="MobiDB-lite"/>
    </source>
</evidence>
<feature type="compositionally biased region" description="Basic and acidic residues" evidence="1">
    <location>
        <begin position="125"/>
        <end position="136"/>
    </location>
</feature>
<dbReference type="Pfam" id="PF12776">
    <property type="entry name" value="Myb_DNA-bind_3"/>
    <property type="match status" value="1"/>
</dbReference>
<comment type="caution">
    <text evidence="3">The sequence shown here is derived from an EMBL/GenBank/DDBJ whole genome shotgun (WGS) entry which is preliminary data.</text>
</comment>
<evidence type="ECO:0000313" key="4">
    <source>
        <dbReference type="Proteomes" id="UP001420932"/>
    </source>
</evidence>
<sequence length="190" mass="21136">MEKTTLMHAMYEMVDLGVYKCDNGFKASYLNHLEEMLKKSCPTSGIKAKPHIESKVNVLKKQWSVVNNMILGIKHGSCGFGFDSNTYMVTAPPDAWDEYLKSFSDAKNGLKYAVAQEDALEEVEKIDSSSESHSEVECTTAMPTTAEDMEITSTTSRSTPLHHGNGNPSKKKKKVSNDTYLADQMVVARR</sequence>
<dbReference type="AlphaFoldDB" id="A0AAP0IGJ0"/>
<name>A0AAP0IGJ0_9MAGN</name>
<dbReference type="EMBL" id="JBBNAF010000009">
    <property type="protein sequence ID" value="KAK9114720.1"/>
    <property type="molecule type" value="Genomic_DNA"/>
</dbReference>
<accession>A0AAP0IGJ0</accession>
<dbReference type="InterPro" id="IPR024752">
    <property type="entry name" value="Myb/SANT-like_dom"/>
</dbReference>
<evidence type="ECO:0000259" key="2">
    <source>
        <dbReference type="Pfam" id="PF12776"/>
    </source>
</evidence>
<gene>
    <name evidence="3" type="ORF">Syun_021517</name>
</gene>
<feature type="region of interest" description="Disordered" evidence="1">
    <location>
        <begin position="125"/>
        <end position="179"/>
    </location>
</feature>
<keyword evidence="4" id="KW-1185">Reference proteome</keyword>
<dbReference type="PANTHER" id="PTHR46250">
    <property type="entry name" value="MYB/SANT-LIKE DNA-BINDING DOMAIN PROTEIN-RELATED"/>
    <property type="match status" value="1"/>
</dbReference>
<reference evidence="3 4" key="1">
    <citation type="submission" date="2024-01" db="EMBL/GenBank/DDBJ databases">
        <title>Genome assemblies of Stephania.</title>
        <authorList>
            <person name="Yang L."/>
        </authorList>
    </citation>
    <scope>NUCLEOTIDE SEQUENCE [LARGE SCALE GENOMIC DNA]</scope>
    <source>
        <strain evidence="3">YNDBR</strain>
        <tissue evidence="3">Leaf</tissue>
    </source>
</reference>
<evidence type="ECO:0000313" key="3">
    <source>
        <dbReference type="EMBL" id="KAK9114720.1"/>
    </source>
</evidence>
<feature type="domain" description="Myb/SANT-like" evidence="2">
    <location>
        <begin position="3"/>
        <end position="99"/>
    </location>
</feature>
<proteinExistence type="predicted"/>
<dbReference type="Proteomes" id="UP001420932">
    <property type="component" value="Unassembled WGS sequence"/>
</dbReference>
<organism evidence="3 4">
    <name type="scientific">Stephania yunnanensis</name>
    <dbReference type="NCBI Taxonomy" id="152371"/>
    <lineage>
        <taxon>Eukaryota</taxon>
        <taxon>Viridiplantae</taxon>
        <taxon>Streptophyta</taxon>
        <taxon>Embryophyta</taxon>
        <taxon>Tracheophyta</taxon>
        <taxon>Spermatophyta</taxon>
        <taxon>Magnoliopsida</taxon>
        <taxon>Ranunculales</taxon>
        <taxon>Menispermaceae</taxon>
        <taxon>Menispermoideae</taxon>
        <taxon>Cissampelideae</taxon>
        <taxon>Stephania</taxon>
    </lineage>
</organism>
<dbReference type="PANTHER" id="PTHR46250:SF17">
    <property type="entry name" value="MYB_SANT-LIKE DOMAIN-CONTAINING PROTEIN"/>
    <property type="match status" value="1"/>
</dbReference>
<protein>
    <recommendedName>
        <fullName evidence="2">Myb/SANT-like domain-containing protein</fullName>
    </recommendedName>
</protein>